<keyword evidence="13" id="KW-0902">Two-component regulatory system</keyword>
<dbReference type="InterPro" id="IPR005467">
    <property type="entry name" value="His_kinase_dom"/>
</dbReference>
<dbReference type="STRING" id="45658.VSVS12_03544"/>
<feature type="domain" description="Histidine kinase" evidence="16">
    <location>
        <begin position="334"/>
        <end position="532"/>
    </location>
</feature>
<keyword evidence="14 15" id="KW-0472">Membrane</keyword>
<evidence type="ECO:0000313" key="17">
    <source>
        <dbReference type="EMBL" id="ANU38055.1"/>
    </source>
</evidence>
<proteinExistence type="predicted"/>
<dbReference type="SUPFAM" id="SSF55890">
    <property type="entry name" value="Sporulation response regulatory protein Spo0B"/>
    <property type="match status" value="1"/>
</dbReference>
<protein>
    <recommendedName>
        <fullName evidence="4">histidine kinase</fullName>
        <ecNumber evidence="4">2.7.13.3</ecNumber>
    </recommendedName>
</protein>
<evidence type="ECO:0000256" key="3">
    <source>
        <dbReference type="ARBA" id="ARBA00004651"/>
    </source>
</evidence>
<dbReference type="Gene3D" id="3.30.565.10">
    <property type="entry name" value="Histidine kinase-like ATPase, C-terminal domain"/>
    <property type="match status" value="1"/>
</dbReference>
<dbReference type="PATRIC" id="fig|45658.7.peg.2949"/>
<dbReference type="InterPro" id="IPR013767">
    <property type="entry name" value="PAS_fold"/>
</dbReference>
<dbReference type="InterPro" id="IPR004358">
    <property type="entry name" value="Sig_transdc_His_kin-like_C"/>
</dbReference>
<dbReference type="GO" id="GO:0000155">
    <property type="term" value="F:phosphorelay sensor kinase activity"/>
    <property type="evidence" value="ECO:0007669"/>
    <property type="project" value="InterPro"/>
</dbReference>
<evidence type="ECO:0000256" key="1">
    <source>
        <dbReference type="ARBA" id="ARBA00000085"/>
    </source>
</evidence>
<comment type="catalytic activity">
    <reaction evidence="1">
        <text>ATP + protein L-histidine = ADP + protein N-phospho-L-histidine.</text>
        <dbReference type="EC" id="2.7.13.3"/>
    </reaction>
</comment>
<dbReference type="GeneID" id="96874529"/>
<dbReference type="InterPro" id="IPR036890">
    <property type="entry name" value="HATPase_C_sf"/>
</dbReference>
<dbReference type="PROSITE" id="PS50109">
    <property type="entry name" value="HIS_KIN"/>
    <property type="match status" value="1"/>
</dbReference>
<evidence type="ECO:0000256" key="10">
    <source>
        <dbReference type="ARBA" id="ARBA00022777"/>
    </source>
</evidence>
<sequence length="535" mass="58690">MKWSKLSIRKRLLLVMVLSGFVELLILSVAGFYYIKNTQEQEMGEKALGLARFLGNSPSIVKMLESGQVGELNTKLESLTQAVGATFIVIGDANGIRLVHPSKDRLGLPMKGGDNVRALKLGEAYISFAEGSLGHSVRGKTAIFDSQGNIIGVVSVGYLLDSLKDRVEPYLVFLLCIAVIVVLLNGLLSNYAYKRFRKTLLGFEPEEISRLYSELDTTLSTIKEGVISVDHQCNVRIFNARAAQILGVDANQAINRPLAAVLPESELTKLLKTHTAESDIDLLLNNVHVVANRQPISVNGQVIGAVSSFRPKTEITELTRQLSQTKQYAELLRSQTHEYRNKLNTISGLLHLERIDKVQELIGQESQHYQRLISQLHQDFQEPLIAGLILGKIERGRELGLFLQIEEGSHLSILPAHIQAEDIVTILGNLIDNAFDASQMLTATEKTQPIELSVSDYGDEIIIEVRDFAAGLPADVSIEKLFNLGVTSKTVKGHGIGLHLVKEVVNRYHGTIEADNAADKGAVFAVFIPKSGGCA</sequence>
<dbReference type="PANTHER" id="PTHR43547">
    <property type="entry name" value="TWO-COMPONENT HISTIDINE KINASE"/>
    <property type="match status" value="1"/>
</dbReference>
<dbReference type="SUPFAM" id="SSF55785">
    <property type="entry name" value="PYP-like sensor domain (PAS domain)"/>
    <property type="match status" value="1"/>
</dbReference>
<evidence type="ECO:0000256" key="2">
    <source>
        <dbReference type="ARBA" id="ARBA00004533"/>
    </source>
</evidence>
<dbReference type="InterPro" id="IPR000014">
    <property type="entry name" value="PAS"/>
</dbReference>
<dbReference type="InterPro" id="IPR016120">
    <property type="entry name" value="Sig_transdc_His_kin_SpoOB"/>
</dbReference>
<dbReference type="SUPFAM" id="SSF103190">
    <property type="entry name" value="Sensory domain-like"/>
    <property type="match status" value="1"/>
</dbReference>
<dbReference type="Pfam" id="PF17203">
    <property type="entry name" value="sCache_3_2"/>
    <property type="match status" value="1"/>
</dbReference>
<keyword evidence="10 17" id="KW-0418">Kinase</keyword>
<dbReference type="Pfam" id="PF02518">
    <property type="entry name" value="HATPase_c"/>
    <property type="match status" value="1"/>
</dbReference>
<dbReference type="PANTHER" id="PTHR43547:SF10">
    <property type="entry name" value="SENSOR HISTIDINE KINASE DCUS"/>
    <property type="match status" value="1"/>
</dbReference>
<feature type="transmembrane region" description="Helical" evidence="15">
    <location>
        <begin position="170"/>
        <end position="188"/>
    </location>
</feature>
<evidence type="ECO:0000256" key="13">
    <source>
        <dbReference type="ARBA" id="ARBA00023012"/>
    </source>
</evidence>
<dbReference type="InterPro" id="IPR035965">
    <property type="entry name" value="PAS-like_dom_sf"/>
</dbReference>
<keyword evidence="5" id="KW-1003">Cell membrane</keyword>
<dbReference type="InterPro" id="IPR029151">
    <property type="entry name" value="Sensor-like_sf"/>
</dbReference>
<evidence type="ECO:0000256" key="8">
    <source>
        <dbReference type="ARBA" id="ARBA00022692"/>
    </source>
</evidence>
<organism evidence="17 18">
    <name type="scientific">Vibrio scophthalmi</name>
    <dbReference type="NCBI Taxonomy" id="45658"/>
    <lineage>
        <taxon>Bacteria</taxon>
        <taxon>Pseudomonadati</taxon>
        <taxon>Pseudomonadota</taxon>
        <taxon>Gammaproteobacteria</taxon>
        <taxon>Vibrionales</taxon>
        <taxon>Vibrionaceae</taxon>
        <taxon>Vibrio</taxon>
    </lineage>
</organism>
<evidence type="ECO:0000256" key="14">
    <source>
        <dbReference type="ARBA" id="ARBA00023136"/>
    </source>
</evidence>
<name>A0A1C7FDC9_9VIBR</name>
<dbReference type="Gene3D" id="3.30.450.20">
    <property type="entry name" value="PAS domain"/>
    <property type="match status" value="2"/>
</dbReference>
<keyword evidence="6" id="KW-0597">Phosphoprotein</keyword>
<evidence type="ECO:0000313" key="18">
    <source>
        <dbReference type="Proteomes" id="UP000092528"/>
    </source>
</evidence>
<dbReference type="RefSeq" id="WP_065546019.1">
    <property type="nucleotide sequence ID" value="NZ_CP016415.1"/>
</dbReference>
<reference evidence="17 18" key="1">
    <citation type="submission" date="2016-07" db="EMBL/GenBank/DDBJ databases">
        <title>Genome sequencing of Vibrio scophthalmi strain VS-05, an isolated from Paralichthys olivaceus.</title>
        <authorList>
            <person name="Han H.-J."/>
        </authorList>
    </citation>
    <scope>NUCLEOTIDE SEQUENCE [LARGE SCALE GENOMIC DNA]</scope>
    <source>
        <strain evidence="17 18">VS-05</strain>
    </source>
</reference>
<dbReference type="Pfam" id="PF00989">
    <property type="entry name" value="PAS"/>
    <property type="match status" value="1"/>
</dbReference>
<dbReference type="InterPro" id="IPR039506">
    <property type="entry name" value="SPOB_a"/>
</dbReference>
<keyword evidence="8 15" id="KW-0812">Transmembrane</keyword>
<evidence type="ECO:0000256" key="15">
    <source>
        <dbReference type="SAM" id="Phobius"/>
    </source>
</evidence>
<dbReference type="EC" id="2.7.13.3" evidence="4"/>
<evidence type="ECO:0000256" key="11">
    <source>
        <dbReference type="ARBA" id="ARBA00022840"/>
    </source>
</evidence>
<dbReference type="AlphaFoldDB" id="A0A1C7FDC9"/>
<evidence type="ECO:0000256" key="6">
    <source>
        <dbReference type="ARBA" id="ARBA00022553"/>
    </source>
</evidence>
<keyword evidence="12 15" id="KW-1133">Transmembrane helix</keyword>
<dbReference type="EMBL" id="CP016415">
    <property type="protein sequence ID" value="ANU38055.1"/>
    <property type="molecule type" value="Genomic_DNA"/>
</dbReference>
<dbReference type="Proteomes" id="UP000092528">
    <property type="component" value="Chromosome 2"/>
</dbReference>
<dbReference type="Gene3D" id="1.10.287.130">
    <property type="match status" value="1"/>
</dbReference>
<feature type="transmembrane region" description="Helical" evidence="15">
    <location>
        <begin position="12"/>
        <end position="35"/>
    </location>
</feature>
<evidence type="ECO:0000256" key="12">
    <source>
        <dbReference type="ARBA" id="ARBA00022989"/>
    </source>
</evidence>
<evidence type="ECO:0000256" key="5">
    <source>
        <dbReference type="ARBA" id="ARBA00022475"/>
    </source>
</evidence>
<comment type="subcellular location">
    <subcellularLocation>
        <location evidence="2">Cell inner membrane</location>
    </subcellularLocation>
    <subcellularLocation>
        <location evidence="3">Cell membrane</location>
        <topology evidence="3">Multi-pass membrane protein</topology>
    </subcellularLocation>
</comment>
<dbReference type="InterPro" id="IPR003594">
    <property type="entry name" value="HATPase_dom"/>
</dbReference>
<gene>
    <name evidence="17" type="ORF">VSVS05_03009</name>
</gene>
<keyword evidence="7 17" id="KW-0808">Transferase</keyword>
<evidence type="ECO:0000256" key="4">
    <source>
        <dbReference type="ARBA" id="ARBA00012438"/>
    </source>
</evidence>
<keyword evidence="11" id="KW-0067">ATP-binding</keyword>
<dbReference type="SMART" id="SM00091">
    <property type="entry name" value="PAS"/>
    <property type="match status" value="1"/>
</dbReference>
<evidence type="ECO:0000259" key="16">
    <source>
        <dbReference type="PROSITE" id="PS50109"/>
    </source>
</evidence>
<dbReference type="InterPro" id="IPR033463">
    <property type="entry name" value="sCache_3"/>
</dbReference>
<dbReference type="GO" id="GO:0005886">
    <property type="term" value="C:plasma membrane"/>
    <property type="evidence" value="ECO:0007669"/>
    <property type="project" value="UniProtKB-SubCell"/>
</dbReference>
<dbReference type="PRINTS" id="PR00344">
    <property type="entry name" value="BCTRLSENSOR"/>
</dbReference>
<dbReference type="Pfam" id="PF14689">
    <property type="entry name" value="SPOB_a"/>
    <property type="match status" value="1"/>
</dbReference>
<dbReference type="CDD" id="cd00130">
    <property type="entry name" value="PAS"/>
    <property type="match status" value="1"/>
</dbReference>
<dbReference type="SUPFAM" id="SSF55874">
    <property type="entry name" value="ATPase domain of HSP90 chaperone/DNA topoisomerase II/histidine kinase"/>
    <property type="match status" value="1"/>
</dbReference>
<keyword evidence="9" id="KW-0547">Nucleotide-binding</keyword>
<keyword evidence="18" id="KW-1185">Reference proteome</keyword>
<evidence type="ECO:0000256" key="7">
    <source>
        <dbReference type="ARBA" id="ARBA00022679"/>
    </source>
</evidence>
<accession>A0A1C7FDC9</accession>
<evidence type="ECO:0000256" key="9">
    <source>
        <dbReference type="ARBA" id="ARBA00022741"/>
    </source>
</evidence>
<dbReference type="SMART" id="SM00387">
    <property type="entry name" value="HATPase_c"/>
    <property type="match status" value="1"/>
</dbReference>
<dbReference type="GO" id="GO:0006355">
    <property type="term" value="P:regulation of DNA-templated transcription"/>
    <property type="evidence" value="ECO:0007669"/>
    <property type="project" value="InterPro"/>
</dbReference>
<dbReference type="GO" id="GO:0005524">
    <property type="term" value="F:ATP binding"/>
    <property type="evidence" value="ECO:0007669"/>
    <property type="project" value="UniProtKB-KW"/>
</dbReference>